<evidence type="ECO:0000313" key="9">
    <source>
        <dbReference type="Proteomes" id="UP000468327"/>
    </source>
</evidence>
<reference evidence="7" key="3">
    <citation type="journal article" date="2019" name="Microbiol. Resour. Announc.">
        <title>Draft Genome Sequences of Type Strains of Gordonibacter faecihominis, Paraeggerthella hongkongensis, Parvibacter caecicola,Slackia equolifaciens, Slackia faecicanis, and Slackia isoflavoniconvertens.</title>
        <authorList>
            <person name="Danylec N."/>
            <person name="Stoll D.A."/>
            <person name="Dotsch A."/>
            <person name="Huch M."/>
        </authorList>
    </citation>
    <scope>NUCLEOTIDE SEQUENCE</scope>
    <source>
        <strain evidence="7">DSM 27213</strain>
    </source>
</reference>
<proteinExistence type="predicted"/>
<dbReference type="Proteomes" id="UP000468327">
    <property type="component" value="Unassembled WGS sequence"/>
</dbReference>
<reference evidence="7" key="2">
    <citation type="journal article" date="2019" name="Int. J. Syst. Evol. Microbiol.">
        <title>Gordonibacter faecihominis is a later heterotypic synonym of Gordonibacter urolithinfaciens.</title>
        <authorList>
            <person name="Danylec N."/>
            <person name="Stoll D.A."/>
            <person name="Huch M."/>
        </authorList>
    </citation>
    <scope>NUCLEOTIDE SEQUENCE</scope>
    <source>
        <strain evidence="7">DSM 27213</strain>
    </source>
</reference>
<dbReference type="RefSeq" id="WP_087190054.1">
    <property type="nucleotide sequence ID" value="NZ_CP168029.1"/>
</dbReference>
<evidence type="ECO:0000259" key="5">
    <source>
        <dbReference type="PROSITE" id="PS50949"/>
    </source>
</evidence>
<dbReference type="EMBL" id="QIBW01000003">
    <property type="protein sequence ID" value="ROT91205.1"/>
    <property type="molecule type" value="Genomic_DNA"/>
</dbReference>
<keyword evidence="9" id="KW-1185">Reference proteome</keyword>
<evidence type="ECO:0000313" key="8">
    <source>
        <dbReference type="Proteomes" id="UP000285258"/>
    </source>
</evidence>
<dbReference type="SUPFAM" id="SSF46785">
    <property type="entry name" value="Winged helix' DNA-binding domain"/>
    <property type="match status" value="1"/>
</dbReference>
<feature type="coiled-coil region" evidence="4">
    <location>
        <begin position="130"/>
        <end position="161"/>
    </location>
</feature>
<keyword evidence="4" id="KW-0175">Coiled coil</keyword>
<gene>
    <name evidence="7" type="ORF">DMP12_04200</name>
    <name evidence="6" type="ORF">GO738_05240</name>
</gene>
<dbReference type="EMBL" id="WPOC01000006">
    <property type="protein sequence ID" value="MVN14765.1"/>
    <property type="molecule type" value="Genomic_DNA"/>
</dbReference>
<dbReference type="SMART" id="SM00345">
    <property type="entry name" value="HTH_GNTR"/>
    <property type="match status" value="1"/>
</dbReference>
<comment type="caution">
    <text evidence="7">The sequence shown here is derived from an EMBL/GenBank/DDBJ whole genome shotgun (WGS) entry which is preliminary data.</text>
</comment>
<dbReference type="Gene3D" id="1.10.10.10">
    <property type="entry name" value="Winged helix-like DNA-binding domain superfamily/Winged helix DNA-binding domain"/>
    <property type="match status" value="1"/>
</dbReference>
<dbReference type="GO" id="GO:0003700">
    <property type="term" value="F:DNA-binding transcription factor activity"/>
    <property type="evidence" value="ECO:0007669"/>
    <property type="project" value="InterPro"/>
</dbReference>
<feature type="domain" description="HTH gntR-type" evidence="5">
    <location>
        <begin position="33"/>
        <end position="101"/>
    </location>
</feature>
<dbReference type="Pfam" id="PF00392">
    <property type="entry name" value="GntR"/>
    <property type="match status" value="1"/>
</dbReference>
<dbReference type="PANTHER" id="PTHR38445:SF7">
    <property type="entry name" value="GNTR-FAMILY TRANSCRIPTIONAL REGULATOR"/>
    <property type="match status" value="1"/>
</dbReference>
<evidence type="ECO:0000256" key="4">
    <source>
        <dbReference type="SAM" id="Coils"/>
    </source>
</evidence>
<evidence type="ECO:0000256" key="3">
    <source>
        <dbReference type="ARBA" id="ARBA00023163"/>
    </source>
</evidence>
<dbReference type="InterPro" id="IPR036388">
    <property type="entry name" value="WH-like_DNA-bd_sf"/>
</dbReference>
<dbReference type="InterPro" id="IPR000524">
    <property type="entry name" value="Tscrpt_reg_HTH_GntR"/>
</dbReference>
<dbReference type="PROSITE" id="PS50949">
    <property type="entry name" value="HTH_GNTR"/>
    <property type="match status" value="1"/>
</dbReference>
<keyword evidence="1" id="KW-0805">Transcription regulation</keyword>
<reference evidence="6 9" key="4">
    <citation type="submission" date="2019-11" db="EMBL/GenBank/DDBJ databases">
        <title>Whole genome shotgun sequencing (WGS) data from Adlercreutzia equolifaciens ResAG-91, Eggerthella lenta MRI-F36, MRI-F37, MRI-F40, ResAG-49, ResAG-88, ResAG-121, ResAG-145, and Gordonibacter sp. ResAG-5, ResAG-26, ResAG-43, ResAG-50, ResAG-59.</title>
        <authorList>
            <person name="Stoll D.A."/>
            <person name="Danylec N."/>
            <person name="Franz C.M.A.P."/>
            <person name="Huch M."/>
        </authorList>
    </citation>
    <scope>NUCLEOTIDE SEQUENCE [LARGE SCALE GENOMIC DNA]</scope>
    <source>
        <strain evidence="6 9">ResAG-59</strain>
    </source>
</reference>
<dbReference type="Proteomes" id="UP000285258">
    <property type="component" value="Unassembled WGS sequence"/>
</dbReference>
<evidence type="ECO:0000313" key="7">
    <source>
        <dbReference type="EMBL" id="ROT91205.1"/>
    </source>
</evidence>
<evidence type="ECO:0000256" key="1">
    <source>
        <dbReference type="ARBA" id="ARBA00023015"/>
    </source>
</evidence>
<evidence type="ECO:0000256" key="2">
    <source>
        <dbReference type="ARBA" id="ARBA00023125"/>
    </source>
</evidence>
<dbReference type="PANTHER" id="PTHR38445">
    <property type="entry name" value="HTH-TYPE TRANSCRIPTIONAL REPRESSOR YTRA"/>
    <property type="match status" value="1"/>
</dbReference>
<dbReference type="AlphaFoldDB" id="A0A1Y4FYU8"/>
<accession>A0A1Y4FYU8</accession>
<dbReference type="GO" id="GO:0003677">
    <property type="term" value="F:DNA binding"/>
    <property type="evidence" value="ECO:0007669"/>
    <property type="project" value="UniProtKB-KW"/>
</dbReference>
<keyword evidence="2" id="KW-0238">DNA-binding</keyword>
<name>A0A1Y4FYU8_9ACTN</name>
<dbReference type="InterPro" id="IPR036390">
    <property type="entry name" value="WH_DNA-bd_sf"/>
</dbReference>
<evidence type="ECO:0000313" key="6">
    <source>
        <dbReference type="EMBL" id="MVN14765.1"/>
    </source>
</evidence>
<organism evidence="7 8">
    <name type="scientific">Gordonibacter urolithinfaciens</name>
    <dbReference type="NCBI Taxonomy" id="1335613"/>
    <lineage>
        <taxon>Bacteria</taxon>
        <taxon>Bacillati</taxon>
        <taxon>Actinomycetota</taxon>
        <taxon>Coriobacteriia</taxon>
        <taxon>Eggerthellales</taxon>
        <taxon>Eggerthellaceae</taxon>
        <taxon>Gordonibacter</taxon>
    </lineage>
</organism>
<dbReference type="CDD" id="cd07377">
    <property type="entry name" value="WHTH_GntR"/>
    <property type="match status" value="1"/>
</dbReference>
<reference evidence="8" key="1">
    <citation type="submission" date="2018-05" db="EMBL/GenBank/DDBJ databases">
        <title>Genome Sequencing of selected type strains of the family Eggerthellaceae.</title>
        <authorList>
            <person name="Danylec N."/>
            <person name="Stoll D.A."/>
            <person name="Doetsch A."/>
            <person name="Huch M."/>
        </authorList>
    </citation>
    <scope>NUCLEOTIDE SEQUENCE [LARGE SCALE GENOMIC DNA]</scope>
    <source>
        <strain evidence="8">DSM 27213</strain>
    </source>
</reference>
<protein>
    <submittedName>
        <fullName evidence="7">GntR family transcriptional regulator</fullName>
    </submittedName>
</protein>
<keyword evidence="3" id="KW-0804">Transcription</keyword>
<sequence length="162" mass="18679">MDSTYSIQLDLKGDRLQSNDDNPLFRVDETSDLPIWAQLRNRFAYLIRTGFFKPGEQLPSVRSIAAEAKINYNTVTKAYRDLELSGLAVSARGRGMFVQRNISSEESEEDAIDALLENCIRQYRSKGMTYREARERMLSIIDELERKARKAEEEKSEYGIVQ</sequence>